<evidence type="ECO:0000256" key="1">
    <source>
        <dbReference type="SAM" id="MobiDB-lite"/>
    </source>
</evidence>
<feature type="region of interest" description="Disordered" evidence="1">
    <location>
        <begin position="93"/>
        <end position="120"/>
    </location>
</feature>
<gene>
    <name evidence="3" type="ordered locus">MTR_6g005650</name>
</gene>
<dbReference type="InterPro" id="IPR044294">
    <property type="entry name" value="Lipase-like"/>
</dbReference>
<dbReference type="eggNOG" id="KOG1378">
    <property type="taxonomic scope" value="Eukaryota"/>
</dbReference>
<evidence type="ECO:0000313" key="4">
    <source>
        <dbReference type="EnsemblPlants" id="AES74413"/>
    </source>
</evidence>
<dbReference type="InterPro" id="IPR029058">
    <property type="entry name" value="AB_hydrolase_fold"/>
</dbReference>
<dbReference type="InterPro" id="IPR007751">
    <property type="entry name" value="DUF676_lipase-like"/>
</dbReference>
<sequence length="296" mass="32502">MVKKTPAYKNKLRVLDVDGYDISEAVPFVGWGPKGGKQIQSAAGTLTFNRNSMCGQPARTVGWRDPGFIHTSFLKELWPNMRCVKSLREGFGLKGSSSSSNRAVSSSSPPTVQKQRRCSSPELHRRFVNALQKFGGSQGDVFYVNWGEVLPGATAVVSTLGGFGSEEQMSKINGEANVVAVNAAEEDIELTSTLLHQIQKHKRYCAFNSSVQKISFIAHSLGGLIARYAIAKLYERDISKELSQGNVHCDSQISNQECHVRKYEGKIAGLEPINFITSTTPHLGCRGHKQLILLDM</sequence>
<reference evidence="3 5" key="2">
    <citation type="journal article" date="2014" name="BMC Genomics">
        <title>An improved genome release (version Mt4.0) for the model legume Medicago truncatula.</title>
        <authorList>
            <person name="Tang H."/>
            <person name="Krishnakumar V."/>
            <person name="Bidwell S."/>
            <person name="Rosen B."/>
            <person name="Chan A."/>
            <person name="Zhou S."/>
            <person name="Gentzbittel L."/>
            <person name="Childs K.L."/>
            <person name="Yandell M."/>
            <person name="Gundlach H."/>
            <person name="Mayer K.F."/>
            <person name="Schwartz D.C."/>
            <person name="Town C.D."/>
        </authorList>
    </citation>
    <scope>GENOME REANNOTATION</scope>
    <source>
        <strain evidence="4 5">cv. Jemalong A17</strain>
    </source>
</reference>
<dbReference type="AlphaFoldDB" id="G7KHK1"/>
<feature type="compositionally biased region" description="Low complexity" evidence="1">
    <location>
        <begin position="96"/>
        <end position="108"/>
    </location>
</feature>
<proteinExistence type="predicted"/>
<dbReference type="eggNOG" id="KOG4288">
    <property type="taxonomic scope" value="Eukaryota"/>
</dbReference>
<protein>
    <submittedName>
        <fullName evidence="3">DUF676 family protein</fullName>
    </submittedName>
</protein>
<dbReference type="PaxDb" id="3880-AES74413"/>
<keyword evidence="5" id="KW-1185">Reference proteome</keyword>
<name>G7KHK1_MEDTR</name>
<feature type="domain" description="DUF676" evidence="2">
    <location>
        <begin position="197"/>
        <end position="294"/>
    </location>
</feature>
<dbReference type="Pfam" id="PF05057">
    <property type="entry name" value="DUF676"/>
    <property type="match status" value="1"/>
</dbReference>
<dbReference type="PANTHER" id="PTHR12482:SF41">
    <property type="entry name" value="ALPHA_BETA-HYDROLASES SUPERFAMILY PROTEIN"/>
    <property type="match status" value="1"/>
</dbReference>
<evidence type="ECO:0000259" key="2">
    <source>
        <dbReference type="Pfam" id="PF05057"/>
    </source>
</evidence>
<dbReference type="EnsemblPlants" id="AES74413">
    <property type="protein sequence ID" value="AES74413"/>
    <property type="gene ID" value="MTR_6g005650"/>
</dbReference>
<evidence type="ECO:0000313" key="5">
    <source>
        <dbReference type="Proteomes" id="UP000002051"/>
    </source>
</evidence>
<reference evidence="4" key="3">
    <citation type="submission" date="2015-04" db="UniProtKB">
        <authorList>
            <consortium name="EnsemblPlants"/>
        </authorList>
    </citation>
    <scope>IDENTIFICATION</scope>
    <source>
        <strain evidence="4">cv. Jemalong A17</strain>
    </source>
</reference>
<dbReference type="SUPFAM" id="SSF53474">
    <property type="entry name" value="alpha/beta-Hydrolases"/>
    <property type="match status" value="1"/>
</dbReference>
<reference evidence="3 5" key="1">
    <citation type="journal article" date="2011" name="Nature">
        <title>The Medicago genome provides insight into the evolution of rhizobial symbioses.</title>
        <authorList>
            <person name="Young N.D."/>
            <person name="Debelle F."/>
            <person name="Oldroyd G.E."/>
            <person name="Geurts R."/>
            <person name="Cannon S.B."/>
            <person name="Udvardi M.K."/>
            <person name="Benedito V.A."/>
            <person name="Mayer K.F."/>
            <person name="Gouzy J."/>
            <person name="Schoof H."/>
            <person name="Van de Peer Y."/>
            <person name="Proost S."/>
            <person name="Cook D.R."/>
            <person name="Meyers B.C."/>
            <person name="Spannagl M."/>
            <person name="Cheung F."/>
            <person name="De Mita S."/>
            <person name="Krishnakumar V."/>
            <person name="Gundlach H."/>
            <person name="Zhou S."/>
            <person name="Mudge J."/>
            <person name="Bharti A.K."/>
            <person name="Murray J.D."/>
            <person name="Naoumkina M.A."/>
            <person name="Rosen B."/>
            <person name="Silverstein K.A."/>
            <person name="Tang H."/>
            <person name="Rombauts S."/>
            <person name="Zhao P.X."/>
            <person name="Zhou P."/>
            <person name="Barbe V."/>
            <person name="Bardou P."/>
            <person name="Bechner M."/>
            <person name="Bellec A."/>
            <person name="Berger A."/>
            <person name="Berges H."/>
            <person name="Bidwell S."/>
            <person name="Bisseling T."/>
            <person name="Choisne N."/>
            <person name="Couloux A."/>
            <person name="Denny R."/>
            <person name="Deshpande S."/>
            <person name="Dai X."/>
            <person name="Doyle J.J."/>
            <person name="Dudez A.M."/>
            <person name="Farmer A.D."/>
            <person name="Fouteau S."/>
            <person name="Franken C."/>
            <person name="Gibelin C."/>
            <person name="Gish J."/>
            <person name="Goldstein S."/>
            <person name="Gonzalez A.J."/>
            <person name="Green P.J."/>
            <person name="Hallab A."/>
            <person name="Hartog M."/>
            <person name="Hua A."/>
            <person name="Humphray S.J."/>
            <person name="Jeong D.H."/>
            <person name="Jing Y."/>
            <person name="Jocker A."/>
            <person name="Kenton S.M."/>
            <person name="Kim D.J."/>
            <person name="Klee K."/>
            <person name="Lai H."/>
            <person name="Lang C."/>
            <person name="Lin S."/>
            <person name="Macmil S.L."/>
            <person name="Magdelenat G."/>
            <person name="Matthews L."/>
            <person name="McCorrison J."/>
            <person name="Monaghan E.L."/>
            <person name="Mun J.H."/>
            <person name="Najar F.Z."/>
            <person name="Nicholson C."/>
            <person name="Noirot C."/>
            <person name="O'Bleness M."/>
            <person name="Paule C.R."/>
            <person name="Poulain J."/>
            <person name="Prion F."/>
            <person name="Qin B."/>
            <person name="Qu C."/>
            <person name="Retzel E.F."/>
            <person name="Riddle C."/>
            <person name="Sallet E."/>
            <person name="Samain S."/>
            <person name="Samson N."/>
            <person name="Sanders I."/>
            <person name="Saurat O."/>
            <person name="Scarpelli C."/>
            <person name="Schiex T."/>
            <person name="Segurens B."/>
            <person name="Severin A.J."/>
            <person name="Sherrier D.J."/>
            <person name="Shi R."/>
            <person name="Sims S."/>
            <person name="Singer S.R."/>
            <person name="Sinharoy S."/>
            <person name="Sterck L."/>
            <person name="Viollet A."/>
            <person name="Wang B.B."/>
            <person name="Wang K."/>
            <person name="Wang M."/>
            <person name="Wang X."/>
            <person name="Warfsmann J."/>
            <person name="Weissenbach J."/>
            <person name="White D.D."/>
            <person name="White J.D."/>
            <person name="Wiley G.B."/>
            <person name="Wincker P."/>
            <person name="Xing Y."/>
            <person name="Yang L."/>
            <person name="Yao Z."/>
            <person name="Ying F."/>
            <person name="Zhai J."/>
            <person name="Zhou L."/>
            <person name="Zuber A."/>
            <person name="Denarie J."/>
            <person name="Dixon R.A."/>
            <person name="May G.D."/>
            <person name="Schwartz D.C."/>
            <person name="Rogers J."/>
            <person name="Quetier F."/>
            <person name="Town C.D."/>
            <person name="Roe B.A."/>
        </authorList>
    </citation>
    <scope>NUCLEOTIDE SEQUENCE [LARGE SCALE GENOMIC DNA]</scope>
    <source>
        <strain evidence="3">A17</strain>
        <strain evidence="4 5">cv. Jemalong A17</strain>
    </source>
</reference>
<accession>G7KHK1</accession>
<dbReference type="PANTHER" id="PTHR12482">
    <property type="entry name" value="LIPASE ROG1-RELATED-RELATED"/>
    <property type="match status" value="1"/>
</dbReference>
<dbReference type="Gene3D" id="3.40.50.1820">
    <property type="entry name" value="alpha/beta hydrolase"/>
    <property type="match status" value="1"/>
</dbReference>
<organism evidence="3 5">
    <name type="scientific">Medicago truncatula</name>
    <name type="common">Barrel medic</name>
    <name type="synonym">Medicago tribuloides</name>
    <dbReference type="NCBI Taxonomy" id="3880"/>
    <lineage>
        <taxon>Eukaryota</taxon>
        <taxon>Viridiplantae</taxon>
        <taxon>Streptophyta</taxon>
        <taxon>Embryophyta</taxon>
        <taxon>Tracheophyta</taxon>
        <taxon>Spermatophyta</taxon>
        <taxon>Magnoliopsida</taxon>
        <taxon>eudicotyledons</taxon>
        <taxon>Gunneridae</taxon>
        <taxon>Pentapetalae</taxon>
        <taxon>rosids</taxon>
        <taxon>fabids</taxon>
        <taxon>Fabales</taxon>
        <taxon>Fabaceae</taxon>
        <taxon>Papilionoideae</taxon>
        <taxon>50 kb inversion clade</taxon>
        <taxon>NPAAA clade</taxon>
        <taxon>Hologalegina</taxon>
        <taxon>IRL clade</taxon>
        <taxon>Trifolieae</taxon>
        <taxon>Medicago</taxon>
    </lineage>
</organism>
<dbReference type="EMBL" id="CM001222">
    <property type="protein sequence ID" value="AES74413.1"/>
    <property type="molecule type" value="Genomic_DNA"/>
</dbReference>
<evidence type="ECO:0000313" key="3">
    <source>
        <dbReference type="EMBL" id="AES74413.1"/>
    </source>
</evidence>
<dbReference type="Proteomes" id="UP000002051">
    <property type="component" value="Chromosome 6"/>
</dbReference>
<dbReference type="eggNOG" id="KOG4372">
    <property type="taxonomic scope" value="Eukaryota"/>
</dbReference>
<dbReference type="HOGENOM" id="CLU_081967_0_0_1"/>